<dbReference type="EMBL" id="JAPEIS010000010">
    <property type="protein sequence ID" value="KAJ8062500.1"/>
    <property type="molecule type" value="Genomic_DNA"/>
</dbReference>
<dbReference type="AlphaFoldDB" id="A0A9X0AH08"/>
<protein>
    <submittedName>
        <fullName evidence="1">Uncharacterized protein</fullName>
    </submittedName>
</protein>
<comment type="caution">
    <text evidence="1">The sequence shown here is derived from an EMBL/GenBank/DDBJ whole genome shotgun (WGS) entry which is preliminary data.</text>
</comment>
<evidence type="ECO:0000313" key="2">
    <source>
        <dbReference type="Proteomes" id="UP001152300"/>
    </source>
</evidence>
<dbReference type="Proteomes" id="UP001152300">
    <property type="component" value="Unassembled WGS sequence"/>
</dbReference>
<evidence type="ECO:0000313" key="1">
    <source>
        <dbReference type="EMBL" id="KAJ8062500.1"/>
    </source>
</evidence>
<sequence>MKNQVDGKSHSQIVYACAHCTEILMAYMDPATLSVFLIGRISQICFSIADMVNPFPTSPGTRVEFSMIYEFMHLFRQKDIEAVDDTKLACERCSFLRSMHSIYMCLQTNFYN</sequence>
<accession>A0A9X0AH08</accession>
<name>A0A9X0AH08_9HELO</name>
<reference evidence="1" key="1">
    <citation type="submission" date="2022-11" db="EMBL/GenBank/DDBJ databases">
        <title>Genome Resource of Sclerotinia nivalis Strain SnTB1, a Plant Pathogen Isolated from American Ginseng.</title>
        <authorList>
            <person name="Fan S."/>
        </authorList>
    </citation>
    <scope>NUCLEOTIDE SEQUENCE</scope>
    <source>
        <strain evidence="1">SnTB1</strain>
    </source>
</reference>
<gene>
    <name evidence="1" type="ORF">OCU04_009030</name>
</gene>
<organism evidence="1 2">
    <name type="scientific">Sclerotinia nivalis</name>
    <dbReference type="NCBI Taxonomy" id="352851"/>
    <lineage>
        <taxon>Eukaryota</taxon>
        <taxon>Fungi</taxon>
        <taxon>Dikarya</taxon>
        <taxon>Ascomycota</taxon>
        <taxon>Pezizomycotina</taxon>
        <taxon>Leotiomycetes</taxon>
        <taxon>Helotiales</taxon>
        <taxon>Sclerotiniaceae</taxon>
        <taxon>Sclerotinia</taxon>
    </lineage>
</organism>
<keyword evidence="2" id="KW-1185">Reference proteome</keyword>
<proteinExistence type="predicted"/>